<accession>A0A9N8VSN1</accession>
<proteinExistence type="predicted"/>
<protein>
    <submittedName>
        <fullName evidence="3">12245_t:CDS:1</fullName>
    </submittedName>
</protein>
<feature type="signal peptide" evidence="2">
    <location>
        <begin position="1"/>
        <end position="15"/>
    </location>
</feature>
<dbReference type="Proteomes" id="UP000789508">
    <property type="component" value="Unassembled WGS sequence"/>
</dbReference>
<feature type="chain" id="PRO_5040308219" evidence="2">
    <location>
        <begin position="16"/>
        <end position="1050"/>
    </location>
</feature>
<keyword evidence="4" id="KW-1185">Reference proteome</keyword>
<evidence type="ECO:0000313" key="4">
    <source>
        <dbReference type="Proteomes" id="UP000789508"/>
    </source>
</evidence>
<reference evidence="3" key="1">
    <citation type="submission" date="2021-06" db="EMBL/GenBank/DDBJ databases">
        <authorList>
            <person name="Kallberg Y."/>
            <person name="Tangrot J."/>
            <person name="Rosling A."/>
        </authorList>
    </citation>
    <scope>NUCLEOTIDE SEQUENCE</scope>
    <source>
        <strain evidence="3">FL130A</strain>
    </source>
</reference>
<keyword evidence="1" id="KW-0175">Coiled coil</keyword>
<dbReference type="OrthoDB" id="10686030at2759"/>
<evidence type="ECO:0000256" key="1">
    <source>
        <dbReference type="SAM" id="Coils"/>
    </source>
</evidence>
<evidence type="ECO:0000313" key="3">
    <source>
        <dbReference type="EMBL" id="CAG8461025.1"/>
    </source>
</evidence>
<comment type="caution">
    <text evidence="3">The sequence shown here is derived from an EMBL/GenBank/DDBJ whole genome shotgun (WGS) entry which is preliminary data.</text>
</comment>
<dbReference type="EMBL" id="CAJVPS010000175">
    <property type="protein sequence ID" value="CAG8461025.1"/>
    <property type="molecule type" value="Genomic_DNA"/>
</dbReference>
<organism evidence="3 4">
    <name type="scientific">Ambispora leptoticha</name>
    <dbReference type="NCBI Taxonomy" id="144679"/>
    <lineage>
        <taxon>Eukaryota</taxon>
        <taxon>Fungi</taxon>
        <taxon>Fungi incertae sedis</taxon>
        <taxon>Mucoromycota</taxon>
        <taxon>Glomeromycotina</taxon>
        <taxon>Glomeromycetes</taxon>
        <taxon>Archaeosporales</taxon>
        <taxon>Ambisporaceae</taxon>
        <taxon>Ambispora</taxon>
    </lineage>
</organism>
<dbReference type="SUPFAM" id="SSF51101">
    <property type="entry name" value="Mannose-binding lectins"/>
    <property type="match status" value="1"/>
</dbReference>
<dbReference type="AlphaFoldDB" id="A0A9N8VSN1"/>
<sequence length="1050" mass="119825">MKIFMGLSLLTAAYSLYRSPPIAPTLLPSIVAIEVKFLVKLLGTDKYTQYYGNNSGTYLDDLDKVATTLNISKDKCAETITNIKVKKIVLKGGDVIDSVQFTYLVETKDKKIDVEGHRHGGATMVKRLEFHSCYINSNYSVWTGARGTQDGTEFSISVPACFFSKIGWSLNCLGAYNGEVYDADLQKAQTDLVKLQTDKSRLEKDVAQSGNSKMFLLLQRNKNIQQLKEELKDKVLLTASKKELLEKWKQYPQSILFYQSQHKGEYSVLFINRERQKAVLYVFVNGDDWRNTTAQEINNFLNPIGLKVAYLLGWGNTNPNNDIEISGYSAMGLIEILLNKIKKGEQYNMGDDKKDQGANNYVEDIVNELLSLKNDLTNKGTIIKVLTQSFPEIFDKDGNLDNIKLQELKNRPSQTDYQNASDRIKRLQTELNNARAELVTLQEIDKNETRNLVELREKYGKATAATTDKENLLISDAAKAHYAVFFKENLVKNFADTNDNYVWILPSPAKSGNQDYEAAEKSDNADFDENVLKIISREKSKWDQLGYTDKSELVKNPRKLKEQVDKGLNKIDATLISRFLAAAKKEGISVPDKLQKNDFKIFREIYGQKLKRPVSEGITPKAEDYYTGEEKLSLVIQLFKPVKILGKLSSHQSTSFPELETRYKNQKDAILTDPFFVSYKTKGDTEKMEMLKSIFLMYSDREMVNCGNSISDEAPQLQAEEDQDAFKELVNDNFGDDFGKNLDEKSLGDVKVKLGELLEIKRREIKRDLSLFRQKVELTPVDINEEFDKKIFGDNFDYEKAIDKRLTLNNEKKGSEKPGSKALAILKGIEENWRKVEANPPVDWLVFIERFTLEKNIIEKVGAEAEAKLKKMFSVEDSDKNFDLKDLDTLREEMFTDLYDSWSNVFEKTELDNLSKKINANLAKWDKLIAEKEETVAADLKNAKEKYQKEDFDGNIWNLTNQEKSRIDRASDKQSLEKVKISSKTKLGELPSEEAIDDLTEYAMALMFYEGTKEDNKQGFGKTVAKEMLPEIKTAIAKDTLKGYQDLDKK</sequence>
<evidence type="ECO:0000256" key="2">
    <source>
        <dbReference type="SAM" id="SignalP"/>
    </source>
</evidence>
<feature type="coiled-coil region" evidence="1">
    <location>
        <begin position="417"/>
        <end position="444"/>
    </location>
</feature>
<gene>
    <name evidence="3" type="ORF">ALEPTO_LOCUS1537</name>
</gene>
<name>A0A9N8VSN1_9GLOM</name>
<keyword evidence="2" id="KW-0732">Signal</keyword>
<dbReference type="InterPro" id="IPR036404">
    <property type="entry name" value="Jacalin-like_lectin_dom_sf"/>
</dbReference>